<comment type="caution">
    <text evidence="1">The sequence shown here is derived from an EMBL/GenBank/DDBJ whole genome shotgun (WGS) entry which is preliminary data.</text>
</comment>
<dbReference type="AlphaFoldDB" id="B0MEV2"/>
<dbReference type="Proteomes" id="UP000004935">
    <property type="component" value="Unassembled WGS sequence"/>
</dbReference>
<name>B0MEV2_ANACD</name>
<reference evidence="1" key="2">
    <citation type="submission" date="2013-11" db="EMBL/GenBank/DDBJ databases">
        <title>Draft genome sequence of Anaerostipes caccae (DSM 14662).</title>
        <authorList>
            <person name="Sudarsanam P."/>
            <person name="Ley R."/>
            <person name="Guruge J."/>
            <person name="Turnbaugh P.J."/>
            <person name="Mahowald M."/>
            <person name="Liep D."/>
            <person name="Gordon J."/>
        </authorList>
    </citation>
    <scope>NUCLEOTIDE SEQUENCE</scope>
    <source>
        <strain evidence="1">DSM 14662</strain>
    </source>
</reference>
<proteinExistence type="predicted"/>
<organism evidence="1 2">
    <name type="scientific">Anaerostipes caccae (strain DSM 14662 / CCUG 47493 / JCM 13470 / NCIMB 13811 / L1-92)</name>
    <dbReference type="NCBI Taxonomy" id="411490"/>
    <lineage>
        <taxon>Bacteria</taxon>
        <taxon>Bacillati</taxon>
        <taxon>Bacillota</taxon>
        <taxon>Clostridia</taxon>
        <taxon>Lachnospirales</taxon>
        <taxon>Lachnospiraceae</taxon>
        <taxon>Anaerostipes</taxon>
    </lineage>
</organism>
<evidence type="ECO:0000313" key="2">
    <source>
        <dbReference type="Proteomes" id="UP000004935"/>
    </source>
</evidence>
<gene>
    <name evidence="1" type="ORF">ANACAC_02102</name>
</gene>
<accession>B0MEV2</accession>
<protein>
    <submittedName>
        <fullName evidence="1">Uncharacterized protein</fullName>
    </submittedName>
</protein>
<sequence length="46" mass="5503">MPEFLPAPACLQYVLCYRQSIFKKRGLSIYEKLCLHYNNFSFKNNI</sequence>
<keyword evidence="2" id="KW-1185">Reference proteome</keyword>
<dbReference type="EMBL" id="ABAX03000013">
    <property type="protein sequence ID" value="EDR97490.1"/>
    <property type="molecule type" value="Genomic_DNA"/>
</dbReference>
<evidence type="ECO:0000313" key="1">
    <source>
        <dbReference type="EMBL" id="EDR97490.1"/>
    </source>
</evidence>
<reference evidence="1" key="1">
    <citation type="submission" date="2007-11" db="EMBL/GenBank/DDBJ databases">
        <authorList>
            <person name="Fulton L."/>
            <person name="Clifton S."/>
            <person name="Fulton B."/>
            <person name="Xu J."/>
            <person name="Minx P."/>
            <person name="Pepin K.H."/>
            <person name="Johnson M."/>
            <person name="Thiruvilangam P."/>
            <person name="Bhonagiri V."/>
            <person name="Nash W.E."/>
            <person name="Mardis E.R."/>
            <person name="Wilson R.K."/>
        </authorList>
    </citation>
    <scope>NUCLEOTIDE SEQUENCE [LARGE SCALE GENOMIC DNA]</scope>
    <source>
        <strain evidence="1">DSM 14662</strain>
    </source>
</reference>
<dbReference type="HOGENOM" id="CLU_3179430_0_0_9"/>